<proteinExistence type="predicted"/>
<dbReference type="RefSeq" id="WP_148603791.1">
    <property type="nucleotide sequence ID" value="NZ_RXYB01000010.1"/>
</dbReference>
<organism evidence="1 2">
    <name type="scientific">Acetobacterium tundrae</name>
    <dbReference type="NCBI Taxonomy" id="132932"/>
    <lineage>
        <taxon>Bacteria</taxon>
        <taxon>Bacillati</taxon>
        <taxon>Bacillota</taxon>
        <taxon>Clostridia</taxon>
        <taxon>Eubacteriales</taxon>
        <taxon>Eubacteriaceae</taxon>
        <taxon>Acetobacterium</taxon>
    </lineage>
</organism>
<name>A0ABR6WQ62_9FIRM</name>
<keyword evidence="2" id="KW-1185">Reference proteome</keyword>
<evidence type="ECO:0000313" key="2">
    <source>
        <dbReference type="Proteomes" id="UP000653358"/>
    </source>
</evidence>
<accession>A0ABR6WQ62</accession>
<sequence>MIEFVYGSKGSGKTKKMIDMANTALETCEGDVIFLNDRDKYRVKVDTKIRFINMEEFGISGVDQLFGFLNGLVAENYDIKMVFIDNLLRLINAEKPADVCGMVEKIQKVNETHEIKFVLSISCAEEEMPECVTNLI</sequence>
<dbReference type="EMBL" id="WJBB01000035">
    <property type="protein sequence ID" value="MBC3798562.1"/>
    <property type="molecule type" value="Genomic_DNA"/>
</dbReference>
<comment type="caution">
    <text evidence="1">The sequence shown here is derived from an EMBL/GenBank/DDBJ whole genome shotgun (WGS) entry which is preliminary data.</text>
</comment>
<gene>
    <name evidence="1" type="ORF">GH807_16185</name>
</gene>
<dbReference type="Proteomes" id="UP000653358">
    <property type="component" value="Unassembled WGS sequence"/>
</dbReference>
<protein>
    <recommendedName>
        <fullName evidence="3">Twitching motility protein PilT</fullName>
    </recommendedName>
</protein>
<reference evidence="1 2" key="1">
    <citation type="journal article" date="2020" name="mSystems">
        <title>Defining Genomic and Predicted Metabolic Features of the Acetobacterium Genus.</title>
        <authorList>
            <person name="Ross D.E."/>
            <person name="Marshall C.W."/>
            <person name="Gulliver D."/>
            <person name="May H.D."/>
            <person name="Norman R.S."/>
        </authorList>
    </citation>
    <scope>NUCLEOTIDE SEQUENCE [LARGE SCALE GENOMIC DNA]</scope>
    <source>
        <strain evidence="1 2">DSM 9173</strain>
    </source>
</reference>
<evidence type="ECO:0008006" key="3">
    <source>
        <dbReference type="Google" id="ProtNLM"/>
    </source>
</evidence>
<evidence type="ECO:0000313" key="1">
    <source>
        <dbReference type="EMBL" id="MBC3798562.1"/>
    </source>
</evidence>